<feature type="compositionally biased region" description="Low complexity" evidence="5">
    <location>
        <begin position="11"/>
        <end position="22"/>
    </location>
</feature>
<dbReference type="KEGG" id="apra:G3A50_18135"/>
<dbReference type="PROSITE" id="PS50893">
    <property type="entry name" value="ABC_TRANSPORTER_2"/>
    <property type="match status" value="1"/>
</dbReference>
<dbReference type="GO" id="GO:0005524">
    <property type="term" value="F:ATP binding"/>
    <property type="evidence" value="ECO:0007669"/>
    <property type="project" value="UniProtKB-KW"/>
</dbReference>
<dbReference type="PANTHER" id="PTHR43023">
    <property type="entry name" value="PROTEIN TRIGALACTOSYLDIACYLGLYCEROL 3, CHLOROPLASTIC"/>
    <property type="match status" value="1"/>
</dbReference>
<protein>
    <submittedName>
        <fullName evidence="7">ATP-binding cassette domain-containing protein</fullName>
    </submittedName>
</protein>
<evidence type="ECO:0000256" key="1">
    <source>
        <dbReference type="ARBA" id="ARBA00005417"/>
    </source>
</evidence>
<evidence type="ECO:0000256" key="5">
    <source>
        <dbReference type="SAM" id="MobiDB-lite"/>
    </source>
</evidence>
<evidence type="ECO:0000256" key="4">
    <source>
        <dbReference type="ARBA" id="ARBA00022840"/>
    </source>
</evidence>
<dbReference type="SUPFAM" id="SSF52540">
    <property type="entry name" value="P-loop containing nucleoside triphosphate hydrolases"/>
    <property type="match status" value="1"/>
</dbReference>
<feature type="region of interest" description="Disordered" evidence="5">
    <location>
        <begin position="1"/>
        <end position="22"/>
    </location>
</feature>
<dbReference type="GO" id="GO:0016887">
    <property type="term" value="F:ATP hydrolysis activity"/>
    <property type="evidence" value="ECO:0007669"/>
    <property type="project" value="InterPro"/>
</dbReference>
<evidence type="ECO:0000256" key="3">
    <source>
        <dbReference type="ARBA" id="ARBA00022741"/>
    </source>
</evidence>
<dbReference type="Pfam" id="PF00005">
    <property type="entry name" value="ABC_tran"/>
    <property type="match status" value="1"/>
</dbReference>
<dbReference type="InterPro" id="IPR017871">
    <property type="entry name" value="ABC_transporter-like_CS"/>
</dbReference>
<proteinExistence type="inferred from homology"/>
<feature type="compositionally biased region" description="Polar residues" evidence="5">
    <location>
        <begin position="1"/>
        <end position="10"/>
    </location>
</feature>
<gene>
    <name evidence="7" type="ORF">G3A50_18135</name>
</gene>
<reference evidence="7 8" key="1">
    <citation type="submission" date="2020-02" db="EMBL/GenBank/DDBJ databases">
        <authorList>
            <person name="Li G."/>
        </authorList>
    </citation>
    <scope>NUCLEOTIDE SEQUENCE [LARGE SCALE GENOMIC DNA]</scope>
    <source>
        <strain evidence="7 8">DSM 102029</strain>
    </source>
</reference>
<dbReference type="InterPro" id="IPR003439">
    <property type="entry name" value="ABC_transporter-like_ATP-bd"/>
</dbReference>
<evidence type="ECO:0000313" key="8">
    <source>
        <dbReference type="Proteomes" id="UP000464751"/>
    </source>
</evidence>
<keyword evidence="8" id="KW-1185">Reference proteome</keyword>
<sequence length="281" mass="30192">MNSGTTTANLATPRPGRNPPARAADDVVISVRDIVVGFGDKIILKGLSLDVMRGEILGFVGASGGGKSVLTRTILGLTRKRSGTVDVFGQNLDTLSYMQRRQLEQRWGVLFQQGALFSSLSVRQNIQFPMREYLDMSPRLMDELTVAKIEMVGLSPDVAEKAPSELSGGMIKRAALARALALDPEILFLDEPTSGLDPIGAAEFDELIATLQQTLGLTVFMVTHDLDSLHTVCDRIAALADGQVVAVGPIETMLASDHPWVSAYFHGKRARAAGFGQNGGR</sequence>
<dbReference type="SMART" id="SM00382">
    <property type="entry name" value="AAA"/>
    <property type="match status" value="1"/>
</dbReference>
<evidence type="ECO:0000256" key="2">
    <source>
        <dbReference type="ARBA" id="ARBA00022448"/>
    </source>
</evidence>
<comment type="similarity">
    <text evidence="1">Belongs to the ABC transporter superfamily.</text>
</comment>
<dbReference type="Gene3D" id="3.40.50.300">
    <property type="entry name" value="P-loop containing nucleotide triphosphate hydrolases"/>
    <property type="match status" value="1"/>
</dbReference>
<dbReference type="InterPro" id="IPR027417">
    <property type="entry name" value="P-loop_NTPase"/>
</dbReference>
<evidence type="ECO:0000313" key="7">
    <source>
        <dbReference type="EMBL" id="QIB35412.1"/>
    </source>
</evidence>
<dbReference type="PANTHER" id="PTHR43023:SF3">
    <property type="entry name" value="PROTEIN TRIGALACTOSYLDIACYLGLYCEROL 3, CHLOROPLASTIC"/>
    <property type="match status" value="1"/>
</dbReference>
<dbReference type="Proteomes" id="UP000464751">
    <property type="component" value="Chromosome"/>
</dbReference>
<dbReference type="EMBL" id="CP048630">
    <property type="protein sequence ID" value="QIB35412.1"/>
    <property type="molecule type" value="Genomic_DNA"/>
</dbReference>
<dbReference type="PROSITE" id="PS00211">
    <property type="entry name" value="ABC_TRANSPORTER_1"/>
    <property type="match status" value="1"/>
</dbReference>
<feature type="domain" description="ABC transporter" evidence="6">
    <location>
        <begin position="29"/>
        <end position="266"/>
    </location>
</feature>
<dbReference type="InterPro" id="IPR003593">
    <property type="entry name" value="AAA+_ATPase"/>
</dbReference>
<keyword evidence="2" id="KW-0813">Transport</keyword>
<name>A0A6P1YQK7_9HYPH</name>
<evidence type="ECO:0000259" key="6">
    <source>
        <dbReference type="PROSITE" id="PS50893"/>
    </source>
</evidence>
<dbReference type="AlphaFoldDB" id="A0A6P1YQK7"/>
<organism evidence="7 8">
    <name type="scientific">Ancylobacter pratisalsi</name>
    <dbReference type="NCBI Taxonomy" id="1745854"/>
    <lineage>
        <taxon>Bacteria</taxon>
        <taxon>Pseudomonadati</taxon>
        <taxon>Pseudomonadota</taxon>
        <taxon>Alphaproteobacteria</taxon>
        <taxon>Hyphomicrobiales</taxon>
        <taxon>Xanthobacteraceae</taxon>
        <taxon>Ancylobacter</taxon>
    </lineage>
</organism>
<accession>A0A6P1YQK7</accession>
<keyword evidence="4 7" id="KW-0067">ATP-binding</keyword>
<keyword evidence="3" id="KW-0547">Nucleotide-binding</keyword>